<dbReference type="PANTHER" id="PTHR23079">
    <property type="entry name" value="RNA-DEPENDENT RNA POLYMERASE"/>
    <property type="match status" value="1"/>
</dbReference>
<accession>A0A914PGQ7</accession>
<evidence type="ECO:0000256" key="1">
    <source>
        <dbReference type="RuleBase" id="RU363098"/>
    </source>
</evidence>
<comment type="catalytic activity">
    <reaction evidence="1">
        <text>RNA(n) + a ribonucleoside 5'-triphosphate = RNA(n+1) + diphosphate</text>
        <dbReference type="Rhea" id="RHEA:21248"/>
        <dbReference type="Rhea" id="RHEA-COMP:14527"/>
        <dbReference type="Rhea" id="RHEA-COMP:17342"/>
        <dbReference type="ChEBI" id="CHEBI:33019"/>
        <dbReference type="ChEBI" id="CHEBI:61557"/>
        <dbReference type="ChEBI" id="CHEBI:140395"/>
        <dbReference type="EC" id="2.7.7.48"/>
    </reaction>
</comment>
<keyword evidence="3" id="KW-1185">Reference proteome</keyword>
<dbReference type="PANTHER" id="PTHR23079:SF57">
    <property type="entry name" value="RNA-DIRECTED RNA POLYMERASE"/>
    <property type="match status" value="1"/>
</dbReference>
<dbReference type="GO" id="GO:0003968">
    <property type="term" value="F:RNA-directed RNA polymerase activity"/>
    <property type="evidence" value="ECO:0007669"/>
    <property type="project" value="UniProtKB-KW"/>
</dbReference>
<keyword evidence="1" id="KW-0548">Nucleotidyltransferase</keyword>
<dbReference type="EC" id="2.7.7.48" evidence="1"/>
<organism evidence="3 4">
    <name type="scientific">Panagrolaimus davidi</name>
    <dbReference type="NCBI Taxonomy" id="227884"/>
    <lineage>
        <taxon>Eukaryota</taxon>
        <taxon>Metazoa</taxon>
        <taxon>Ecdysozoa</taxon>
        <taxon>Nematoda</taxon>
        <taxon>Chromadorea</taxon>
        <taxon>Rhabditida</taxon>
        <taxon>Tylenchina</taxon>
        <taxon>Panagrolaimomorpha</taxon>
        <taxon>Panagrolaimoidea</taxon>
        <taxon>Panagrolaimidae</taxon>
        <taxon>Panagrolaimus</taxon>
    </lineage>
</organism>
<dbReference type="GO" id="GO:0030422">
    <property type="term" value="P:siRNA processing"/>
    <property type="evidence" value="ECO:0007669"/>
    <property type="project" value="TreeGrafter"/>
</dbReference>
<dbReference type="GO" id="GO:0031380">
    <property type="term" value="C:nuclear RNA-directed RNA polymerase complex"/>
    <property type="evidence" value="ECO:0007669"/>
    <property type="project" value="TreeGrafter"/>
</dbReference>
<reference evidence="4" key="1">
    <citation type="submission" date="2022-11" db="UniProtKB">
        <authorList>
            <consortium name="WormBaseParasite"/>
        </authorList>
    </citation>
    <scope>IDENTIFICATION</scope>
</reference>
<comment type="similarity">
    <text evidence="1">Belongs to the RdRP family.</text>
</comment>
<keyword evidence="1" id="KW-0694">RNA-binding</keyword>
<dbReference type="Pfam" id="PF05183">
    <property type="entry name" value="RdRP"/>
    <property type="match status" value="1"/>
</dbReference>
<dbReference type="Proteomes" id="UP000887578">
    <property type="component" value="Unplaced"/>
</dbReference>
<dbReference type="InterPro" id="IPR007855">
    <property type="entry name" value="RDRP"/>
</dbReference>
<dbReference type="WBParaSite" id="PDA_v2.g16984.t1">
    <property type="protein sequence ID" value="PDA_v2.g16984.t1"/>
    <property type="gene ID" value="PDA_v2.g16984"/>
</dbReference>
<evidence type="ECO:0000313" key="4">
    <source>
        <dbReference type="WBParaSite" id="PDA_v2.g16984.t1"/>
    </source>
</evidence>
<protein>
    <recommendedName>
        <fullName evidence="1">RNA-dependent RNA polymerase</fullName>
        <ecNumber evidence="1">2.7.7.48</ecNumber>
    </recommendedName>
</protein>
<evidence type="ECO:0000259" key="2">
    <source>
        <dbReference type="Pfam" id="PF05183"/>
    </source>
</evidence>
<keyword evidence="1" id="KW-0808">Transferase</keyword>
<evidence type="ECO:0000313" key="3">
    <source>
        <dbReference type="Proteomes" id="UP000887578"/>
    </source>
</evidence>
<name>A0A914PGQ7_9BILA</name>
<proteinExistence type="inferred from homology"/>
<dbReference type="AlphaFoldDB" id="A0A914PGQ7"/>
<dbReference type="InterPro" id="IPR057596">
    <property type="entry name" value="RDRP_core"/>
</dbReference>
<sequence length="940" mass="108018">MELNDICKIHLQYPHDVIFPVEIQCSSENVKIGAFFSGFLYNYKFIRTTTLLQNQPFFNIPKDFRRISNNNNYNNDPHSNWYHDDNFFRLILPAFSNIRFEFKYSSFLKIYVHQLTKTTSAVSNSRGFDSFFQNLTMEEEPYHLSLTIGIAYPPNISAGEQTQRGYKFPRVFNLSKYANLESFVRSSTIQLKLCFDSEKGCRDFISHLHSAVTCPIVFLSQPLEPHDSEFTLSPPSTTNLPWEIDYAIQMIMDFGDIGCYHFQKQNYVYQLQTFITNEKNNEAVAFLTAIHANLKLQPMMEVIEDPRPITTLPVYVYHRCSGVGAEAVVSPSEPIIITPTRKICCPAMSMMSSRAFRILGGNKFIQVKYRDEDMISMKPDEAMMKQVVLDPGINGIVIAGKKFFELARSNSMFREHSSYFYQTDDQDNIVAILKYLGNFKPEPSSKTAARIGQYFTSTKVSGENYCFSDGVGVISLKFANYIKEQFKYPYLPSAFQFRFLGFKGVLSIDEKDPLLIDAGGKNLILFRESQKKFDVPNKIEAVLGIVKYSAPALVRFNKPLINLWDQAATKQGFSKNFDKRVNQLFSESLYHITSTLNDNKSFNEALQKLPNYANFQQTVRQVWINEPFFRSMVTAAALQRLKSLQDYKQITLPHHLGRSMLGIVDLTGILKEGQVFVQYSKHVGSLKDDNEKIICTGKIAVSRSPVYNIGDLRILKAVDNKQFHHLCDVIVFPNHGFRPHPDEMGGGDLDGDEYSVIWDPELMIDHSEEAADYAPTKINPNIHRIEELPLNSAYFRYEYMMKDYLAKISNCHLAHSDLHSLEHPKVVEMAKNADLAVNYFKSGVPADDISNEDMCDWYPNFMDKNHLPSYTSPRLLGRLHQKCDRFWNVVTNIVNENKCSKALIDPVYDVNGWEEYKDDAIKLYKAYNSEIEVRFQKLAQ</sequence>
<keyword evidence="1" id="KW-0696">RNA-directed RNA polymerase</keyword>
<feature type="domain" description="RDRP core" evidence="2">
    <location>
        <begin position="337"/>
        <end position="882"/>
    </location>
</feature>
<dbReference type="GO" id="GO:0003723">
    <property type="term" value="F:RNA binding"/>
    <property type="evidence" value="ECO:0007669"/>
    <property type="project" value="UniProtKB-KW"/>
</dbReference>